<dbReference type="PATRIC" id="fig|52689.4.peg.1210"/>
<dbReference type="GO" id="GO:0006537">
    <property type="term" value="P:glutamate biosynthetic process"/>
    <property type="evidence" value="ECO:0007669"/>
    <property type="project" value="InterPro"/>
</dbReference>
<dbReference type="EMBL" id="LGYO01000022">
    <property type="protein sequence ID" value="KNZ41932.1"/>
    <property type="molecule type" value="Genomic_DNA"/>
</dbReference>
<proteinExistence type="inferred from homology"/>
<dbReference type="CDD" id="cd02808">
    <property type="entry name" value="GltS_FMN"/>
    <property type="match status" value="1"/>
</dbReference>
<accession>A0A0L6U0S1</accession>
<evidence type="ECO:0000313" key="3">
    <source>
        <dbReference type="EMBL" id="KNZ41932.1"/>
    </source>
</evidence>
<dbReference type="InterPro" id="IPR002932">
    <property type="entry name" value="Glu_synthdom"/>
</dbReference>
<dbReference type="InterPro" id="IPR013785">
    <property type="entry name" value="Aldolase_TIM"/>
</dbReference>
<dbReference type="Pfam" id="PF01645">
    <property type="entry name" value="Glu_synthase"/>
    <property type="match status" value="1"/>
</dbReference>
<dbReference type="STRING" id="52689.AKG39_09995"/>
<dbReference type="RefSeq" id="WP_050740248.1">
    <property type="nucleotide sequence ID" value="NZ_LGYO01000022.1"/>
</dbReference>
<dbReference type="SUPFAM" id="SSF51395">
    <property type="entry name" value="FMN-linked oxidoreductases"/>
    <property type="match status" value="1"/>
</dbReference>
<dbReference type="Proteomes" id="UP000036873">
    <property type="component" value="Unassembled WGS sequence"/>
</dbReference>
<protein>
    <submittedName>
        <fullName evidence="3">Glutamate synthase</fullName>
    </submittedName>
</protein>
<reference evidence="4" key="1">
    <citation type="submission" date="2015-07" db="EMBL/GenBank/DDBJ databases">
        <title>Draft genome sequence of Acetobacterium bakii DSM 8293, a potential psychrophilic chemical producer through syngas fermentation.</title>
        <authorList>
            <person name="Song Y."/>
            <person name="Hwang S."/>
            <person name="Cho B.-K."/>
        </authorList>
    </citation>
    <scope>NUCLEOTIDE SEQUENCE [LARGE SCALE GENOMIC DNA]</scope>
    <source>
        <strain evidence="4">DSM 8239</strain>
    </source>
</reference>
<evidence type="ECO:0000259" key="2">
    <source>
        <dbReference type="Pfam" id="PF01645"/>
    </source>
</evidence>
<evidence type="ECO:0000313" key="4">
    <source>
        <dbReference type="Proteomes" id="UP000036873"/>
    </source>
</evidence>
<dbReference type="AlphaFoldDB" id="A0A0L6U0S1"/>
<name>A0A0L6U0S1_9FIRM</name>
<dbReference type="Gene3D" id="3.20.20.70">
    <property type="entry name" value="Aldolase class I"/>
    <property type="match status" value="1"/>
</dbReference>
<comment type="similarity">
    <text evidence="1">Belongs to the glutamate synthase family.</text>
</comment>
<feature type="domain" description="Glutamate synthase" evidence="2">
    <location>
        <begin position="284"/>
        <end position="412"/>
    </location>
</feature>
<organism evidence="3 4">
    <name type="scientific">Acetobacterium bakii</name>
    <dbReference type="NCBI Taxonomy" id="52689"/>
    <lineage>
        <taxon>Bacteria</taxon>
        <taxon>Bacillati</taxon>
        <taxon>Bacillota</taxon>
        <taxon>Clostridia</taxon>
        <taxon>Eubacteriales</taxon>
        <taxon>Eubacteriaceae</taxon>
        <taxon>Acetobacterium</taxon>
    </lineage>
</organism>
<evidence type="ECO:0000256" key="1">
    <source>
        <dbReference type="ARBA" id="ARBA00009716"/>
    </source>
</evidence>
<gene>
    <name evidence="3" type="ORF">AKG39_09995</name>
</gene>
<dbReference type="OrthoDB" id="9758182at2"/>
<dbReference type="GO" id="GO:0015930">
    <property type="term" value="F:glutamate synthase activity"/>
    <property type="evidence" value="ECO:0007669"/>
    <property type="project" value="InterPro"/>
</dbReference>
<comment type="caution">
    <text evidence="3">The sequence shown here is derived from an EMBL/GenBank/DDBJ whole genome shotgun (WGS) entry which is preliminary data.</text>
</comment>
<sequence>MNLQRPNGNDATGTFNRSKNVTPCSGICSRCVDGCRGNCEIFKATFRGRELIYPGPFGDVTAGGDKDYPIDYSHLNIQGYALGAKGLPNGAVGTPDNARFPNVNTETSYGWDKKVKMSLPIFTGALGSTEIARKNWDHFAIGAAISGVTIVCGENVCGIDPRLVLDKNNKVIEAPDMDRRIEAYRKYHNGMGEILIQMNVEDTRLGVAEYIINKHKIETIELKWGQGAKCIGGEIKVNTIERAMELQKRGYIVTPDPMDPVIQAAFNDGAIKEFERHSRLGFVTEEGFMEEVARLRALGYKRITLKTGAYGLRELAMAMKFCSKAKIDLLTIDGAPGGTGMSPWRMMEEWGMPSLYLHSAAYEFAQILAANGERVPDLAFAGGFSSEDGVFKALALGGPYTKAVCMGRALMIPGMVGKNIEQWIKENNLPKTVSEFGSTPEEIFVSYQQVKDMVGSKEIKNIPLGAIGIFSYSDKIRVGLQQLMAGARCFDVDSITRNELMSLTEECAKVTKIPYLMDCYRDEAMAILKG</sequence>
<keyword evidence="4" id="KW-1185">Reference proteome</keyword>